<proteinExistence type="predicted"/>
<dbReference type="AlphaFoldDB" id="A0A091DUH7"/>
<name>A0A091DUH7_FUKDA</name>
<evidence type="ECO:0000313" key="2">
    <source>
        <dbReference type="EMBL" id="KFO33945.1"/>
    </source>
</evidence>
<reference evidence="2 3" key="1">
    <citation type="submission" date="2013-11" db="EMBL/GenBank/DDBJ databases">
        <title>The Damaraland mole rat (Fukomys damarensis) genome and evolution of African mole rats.</title>
        <authorList>
            <person name="Gladyshev V.N."/>
            <person name="Fang X."/>
        </authorList>
    </citation>
    <scope>NUCLEOTIDE SEQUENCE [LARGE SCALE GENOMIC DNA]</scope>
    <source>
        <tissue evidence="2">Liver</tissue>
    </source>
</reference>
<dbReference type="EMBL" id="KN122033">
    <property type="protein sequence ID" value="KFO33945.1"/>
    <property type="molecule type" value="Genomic_DNA"/>
</dbReference>
<organism evidence="2 3">
    <name type="scientific">Fukomys damarensis</name>
    <name type="common">Damaraland mole rat</name>
    <name type="synonym">Cryptomys damarensis</name>
    <dbReference type="NCBI Taxonomy" id="885580"/>
    <lineage>
        <taxon>Eukaryota</taxon>
        <taxon>Metazoa</taxon>
        <taxon>Chordata</taxon>
        <taxon>Craniata</taxon>
        <taxon>Vertebrata</taxon>
        <taxon>Euteleostomi</taxon>
        <taxon>Mammalia</taxon>
        <taxon>Eutheria</taxon>
        <taxon>Euarchontoglires</taxon>
        <taxon>Glires</taxon>
        <taxon>Rodentia</taxon>
        <taxon>Hystricomorpha</taxon>
        <taxon>Bathyergidae</taxon>
        <taxon>Fukomys</taxon>
    </lineage>
</organism>
<sequence>MAFMTMGISTLLLLAFALMCLIELSLDHSLPSGWKVTVRAVAPASPTDYGPLSTSCPKLLISRVFKPLWSEAAA</sequence>
<dbReference type="Proteomes" id="UP000028990">
    <property type="component" value="Unassembled WGS sequence"/>
</dbReference>
<keyword evidence="1" id="KW-0732">Signal</keyword>
<evidence type="ECO:0000313" key="3">
    <source>
        <dbReference type="Proteomes" id="UP000028990"/>
    </source>
</evidence>
<evidence type="ECO:0008006" key="4">
    <source>
        <dbReference type="Google" id="ProtNLM"/>
    </source>
</evidence>
<gene>
    <name evidence="2" type="ORF">H920_04586</name>
</gene>
<evidence type="ECO:0000256" key="1">
    <source>
        <dbReference type="SAM" id="SignalP"/>
    </source>
</evidence>
<protein>
    <recommendedName>
        <fullName evidence="4">Secreted protein</fullName>
    </recommendedName>
</protein>
<keyword evidence="3" id="KW-1185">Reference proteome</keyword>
<accession>A0A091DUH7</accession>
<feature type="chain" id="PRO_5001873661" description="Secreted protein" evidence="1">
    <location>
        <begin position="28"/>
        <end position="74"/>
    </location>
</feature>
<feature type="signal peptide" evidence="1">
    <location>
        <begin position="1"/>
        <end position="27"/>
    </location>
</feature>